<dbReference type="RefSeq" id="WP_258335278.1">
    <property type="nucleotide sequence ID" value="NZ_JANRHJ010000002.1"/>
</dbReference>
<dbReference type="AlphaFoldDB" id="A0AAW5N555"/>
<dbReference type="PROSITE" id="PS51257">
    <property type="entry name" value="PROKAR_LIPOPROTEIN"/>
    <property type="match status" value="1"/>
</dbReference>
<sequence>MKQTILYFIAGLFLLTGCTQEEPSLTESNQVGYLTVEDLTLQQAELISVGSRAVDADLYVEITDTKATTTYNLGTVPAKIELAVGTCTVKAYNAAYKDNTTNAAKYYAETTVEIKEGKVEYLSLEVPMVNYGVTLSLPDNFSDWFSDYTFSIGKSAATETFSLKEDEVIYFDYQKGDVLSYSLKVTSKEEADGTFTQTGSYGSDEGKAIESGKIYQIIYNWETKALEMN</sequence>
<gene>
    <name evidence="1" type="ORF">NW209_02200</name>
</gene>
<dbReference type="InterPro" id="IPR027840">
    <property type="entry name" value="DUF4493"/>
</dbReference>
<proteinExistence type="predicted"/>
<keyword evidence="2" id="KW-1185">Reference proteome</keyword>
<name>A0AAW5N555_9BACT</name>
<evidence type="ECO:0000313" key="1">
    <source>
        <dbReference type="EMBL" id="MCR8872843.1"/>
    </source>
</evidence>
<organism evidence="1 2">
    <name type="scientific">Phocaeicola barnesiae</name>
    <dbReference type="NCBI Taxonomy" id="376804"/>
    <lineage>
        <taxon>Bacteria</taxon>
        <taxon>Pseudomonadati</taxon>
        <taxon>Bacteroidota</taxon>
        <taxon>Bacteroidia</taxon>
        <taxon>Bacteroidales</taxon>
        <taxon>Bacteroidaceae</taxon>
        <taxon>Phocaeicola</taxon>
    </lineage>
</organism>
<accession>A0AAW5N555</accession>
<protein>
    <submittedName>
        <fullName evidence="1">DUF4493 domain-containing protein</fullName>
    </submittedName>
</protein>
<dbReference type="EMBL" id="JANRHJ010000002">
    <property type="protein sequence ID" value="MCR8872843.1"/>
    <property type="molecule type" value="Genomic_DNA"/>
</dbReference>
<reference evidence="1 2" key="1">
    <citation type="submission" date="2022-08" db="EMBL/GenBank/DDBJ databases">
        <authorList>
            <person name="Zeman M."/>
            <person name="Kubasova T."/>
        </authorList>
    </citation>
    <scope>NUCLEOTIDE SEQUENCE [LARGE SCALE GENOMIC DNA]</scope>
    <source>
        <strain evidence="1 2">ET62</strain>
    </source>
</reference>
<evidence type="ECO:0000313" key="2">
    <source>
        <dbReference type="Proteomes" id="UP001204579"/>
    </source>
</evidence>
<dbReference type="Pfam" id="PF14900">
    <property type="entry name" value="DUF4493"/>
    <property type="match status" value="1"/>
</dbReference>
<dbReference type="Proteomes" id="UP001204579">
    <property type="component" value="Unassembled WGS sequence"/>
</dbReference>
<comment type="caution">
    <text evidence="1">The sequence shown here is derived from an EMBL/GenBank/DDBJ whole genome shotgun (WGS) entry which is preliminary data.</text>
</comment>